<gene>
    <name evidence="8" type="ORF">NSPZN2_80092</name>
</gene>
<evidence type="ECO:0000259" key="6">
    <source>
        <dbReference type="Pfam" id="PF04932"/>
    </source>
</evidence>
<feature type="transmembrane region" description="Helical" evidence="5">
    <location>
        <begin position="223"/>
        <end position="243"/>
    </location>
</feature>
<accession>A0ABM8SCN8</accession>
<comment type="subcellular location">
    <subcellularLocation>
        <location evidence="1">Membrane</location>
        <topology evidence="1">Multi-pass membrane protein</topology>
    </subcellularLocation>
</comment>
<dbReference type="RefSeq" id="WP_213044253.1">
    <property type="nucleotide sequence ID" value="NZ_CAJNBJ010000021.1"/>
</dbReference>
<evidence type="ECO:0000256" key="1">
    <source>
        <dbReference type="ARBA" id="ARBA00004141"/>
    </source>
</evidence>
<dbReference type="InterPro" id="IPR007016">
    <property type="entry name" value="O-antigen_ligase-rel_domated"/>
</dbReference>
<evidence type="ECO:0000256" key="2">
    <source>
        <dbReference type="ARBA" id="ARBA00022692"/>
    </source>
</evidence>
<organism evidence="8 9">
    <name type="scientific">Nitrospira defluvii</name>
    <dbReference type="NCBI Taxonomy" id="330214"/>
    <lineage>
        <taxon>Bacteria</taxon>
        <taxon>Pseudomonadati</taxon>
        <taxon>Nitrospirota</taxon>
        <taxon>Nitrospiria</taxon>
        <taxon>Nitrospirales</taxon>
        <taxon>Nitrospiraceae</taxon>
        <taxon>Nitrospira</taxon>
    </lineage>
</organism>
<feature type="transmembrane region" description="Helical" evidence="5">
    <location>
        <begin position="157"/>
        <end position="178"/>
    </location>
</feature>
<feature type="transmembrane region" description="Helical" evidence="5">
    <location>
        <begin position="96"/>
        <end position="117"/>
    </location>
</feature>
<dbReference type="EMBL" id="CAJNBJ010000021">
    <property type="protein sequence ID" value="CAE6801628.1"/>
    <property type="molecule type" value="Genomic_DNA"/>
</dbReference>
<dbReference type="CDD" id="cd03801">
    <property type="entry name" value="GT4_PimA-like"/>
    <property type="match status" value="1"/>
</dbReference>
<reference evidence="8 9" key="1">
    <citation type="submission" date="2021-02" db="EMBL/GenBank/DDBJ databases">
        <authorList>
            <person name="Han P."/>
        </authorList>
    </citation>
    <scope>NUCLEOTIDE SEQUENCE [LARGE SCALE GENOMIC DNA]</scope>
    <source>
        <strain evidence="8">Candidatus Nitrospira sp. ZN2</strain>
    </source>
</reference>
<feature type="transmembrane region" description="Helical" evidence="5">
    <location>
        <begin position="57"/>
        <end position="76"/>
    </location>
</feature>
<sequence>MRRFYPVTKGPSDRFSVPHEAVRVEEDGFAASDLIGLALLGGLLCSPLLFKFRLTDSIVLHPFVPLLAAAWVWVAWESRRTWSSLRQGWYVAEWQVWNVPVLLLGLSVAGLLLSLAVNSIWLASFQKTGLLLLIKWVLYLAPLPLAALLTLRCPLAVIRLVSYLVPPVAFGTLCYSAFRLWQALEGHYTNIYTDGASIFFAMGTFAEVWSFDGLSVRSDAMGHTAYGMYLVCTLMFSCCLALFSGWNGLVNSRYAAGQVGVLGPLALSGILLSGSRTSLLALAVSLCGLFVLLRLNPGALLSARRRLLCAVLLVVVPLVLLSVTALFRTALPTLERLQETLIGRLDITQNVTGEATPVLADHAPTRQSVRNVQTRLWIWGQSIRHLLAHPETVIWGIGYDRRRFVETVVGLPYEGSNVNLQTAHNLFLDILLKGGVGPLLPLLLACAWLFWSAVKSVLIPVRGRESIARIGLGWMLIAFWPAVLACSLAGEELLTDNLLLHWTTLFGLLLGLVGLALSDWLPNRMLHMTARAGIGGGPAYVTAVVRHQQQAGTQVRVFCSDEQPFVGIWRGMGVEVSVLPMRRPNARSVWRLLTELLRAPAPIHAHGRGAAFFAFWVKVLVRIPVLYTPHGPHYAFARGWRYTSAWVMECLFRLVFDAVLYVSPGEQALAAAHHLPVGRSRVVVTGLLDEGRTIPHASVARDALHREWALPPDRFVIGWIGRFDYAKGLDLLLASMPAVAAKLPSAVWVIIGDGDGDGCGETYRRGLDAALVGRVLFLGSRTDADRLIPGFDLYVSTSRWEGLPLVLLEVMEQGVPIVASDVVGNRDVLSGWGVLFAANDTAAAAAAQLRVATDASLRAQLIETGRHVRQTDFSLSRMLAVLDGVYCDVLGPRVSGLRRSEQQEAAARLRTLGQYPAETPLPG</sequence>
<evidence type="ECO:0000256" key="5">
    <source>
        <dbReference type="SAM" id="Phobius"/>
    </source>
</evidence>
<keyword evidence="2 5" id="KW-0812">Transmembrane</keyword>
<proteinExistence type="predicted"/>
<keyword evidence="3 5" id="KW-1133">Transmembrane helix</keyword>
<dbReference type="Proteomes" id="UP000675880">
    <property type="component" value="Unassembled WGS sequence"/>
</dbReference>
<feature type="transmembrane region" description="Helical" evidence="5">
    <location>
        <begin position="470"/>
        <end position="490"/>
    </location>
</feature>
<dbReference type="SUPFAM" id="SSF53756">
    <property type="entry name" value="UDP-Glycosyltransferase/glycogen phosphorylase"/>
    <property type="match status" value="1"/>
</dbReference>
<dbReference type="InterPro" id="IPR028098">
    <property type="entry name" value="Glyco_trans_4-like_N"/>
</dbReference>
<evidence type="ECO:0000313" key="9">
    <source>
        <dbReference type="Proteomes" id="UP000675880"/>
    </source>
</evidence>
<evidence type="ECO:0000256" key="4">
    <source>
        <dbReference type="ARBA" id="ARBA00023136"/>
    </source>
</evidence>
<keyword evidence="4 5" id="KW-0472">Membrane</keyword>
<feature type="transmembrane region" description="Helical" evidence="5">
    <location>
        <begin position="190"/>
        <end position="211"/>
    </location>
</feature>
<feature type="domain" description="O-antigen ligase-related" evidence="6">
    <location>
        <begin position="265"/>
        <end position="436"/>
    </location>
</feature>
<dbReference type="PANTHER" id="PTHR12526">
    <property type="entry name" value="GLYCOSYLTRANSFERASE"/>
    <property type="match status" value="1"/>
</dbReference>
<name>A0ABM8SCN8_9BACT</name>
<feature type="transmembrane region" description="Helical" evidence="5">
    <location>
        <begin position="307"/>
        <end position="327"/>
    </location>
</feature>
<evidence type="ECO:0000313" key="8">
    <source>
        <dbReference type="EMBL" id="CAE6801628.1"/>
    </source>
</evidence>
<feature type="transmembrane region" description="Helical" evidence="5">
    <location>
        <begin position="278"/>
        <end position="295"/>
    </location>
</feature>
<feature type="transmembrane region" description="Helical" evidence="5">
    <location>
        <begin position="502"/>
        <end position="521"/>
    </location>
</feature>
<feature type="transmembrane region" description="Helical" evidence="5">
    <location>
        <begin position="439"/>
        <end position="458"/>
    </location>
</feature>
<feature type="domain" description="Glycosyltransferase subfamily 4-like N-terminal" evidence="7">
    <location>
        <begin position="535"/>
        <end position="683"/>
    </location>
</feature>
<feature type="transmembrane region" description="Helical" evidence="5">
    <location>
        <begin position="129"/>
        <end position="151"/>
    </location>
</feature>
<feature type="transmembrane region" description="Helical" evidence="5">
    <location>
        <begin position="255"/>
        <end position="272"/>
    </location>
</feature>
<evidence type="ECO:0000259" key="7">
    <source>
        <dbReference type="Pfam" id="PF13579"/>
    </source>
</evidence>
<dbReference type="PANTHER" id="PTHR12526:SF637">
    <property type="entry name" value="GLYCOSYLTRANSFERASE EPSF-RELATED"/>
    <property type="match status" value="1"/>
</dbReference>
<dbReference type="Gene3D" id="3.40.50.2000">
    <property type="entry name" value="Glycogen Phosphorylase B"/>
    <property type="match status" value="2"/>
</dbReference>
<dbReference type="Pfam" id="PF13579">
    <property type="entry name" value="Glyco_trans_4_4"/>
    <property type="match status" value="1"/>
</dbReference>
<dbReference type="Pfam" id="PF13692">
    <property type="entry name" value="Glyco_trans_1_4"/>
    <property type="match status" value="1"/>
</dbReference>
<dbReference type="Pfam" id="PF04932">
    <property type="entry name" value="Wzy_C"/>
    <property type="match status" value="1"/>
</dbReference>
<feature type="transmembrane region" description="Helical" evidence="5">
    <location>
        <begin position="29"/>
        <end position="50"/>
    </location>
</feature>
<keyword evidence="9" id="KW-1185">Reference proteome</keyword>
<evidence type="ECO:0000256" key="3">
    <source>
        <dbReference type="ARBA" id="ARBA00022989"/>
    </source>
</evidence>
<protein>
    <submittedName>
        <fullName evidence="8">Glyco_trans_4-like_N domain-containing protein</fullName>
    </submittedName>
</protein>
<comment type="caution">
    <text evidence="8">The sequence shown here is derived from an EMBL/GenBank/DDBJ whole genome shotgun (WGS) entry which is preliminary data.</text>
</comment>